<dbReference type="Pfam" id="PF13517">
    <property type="entry name" value="FG-GAP_3"/>
    <property type="match status" value="5"/>
</dbReference>
<keyword evidence="4" id="KW-1185">Reference proteome</keyword>
<dbReference type="Proteomes" id="UP000316921">
    <property type="component" value="Chromosome"/>
</dbReference>
<dbReference type="InterPro" id="IPR028994">
    <property type="entry name" value="Integrin_alpha_N"/>
</dbReference>
<evidence type="ECO:0000256" key="2">
    <source>
        <dbReference type="SAM" id="SignalP"/>
    </source>
</evidence>
<dbReference type="InterPro" id="IPR013517">
    <property type="entry name" value="FG-GAP"/>
</dbReference>
<sequence length="879" mass="89817" precursor="true">MPRTTSLRLATLAVAFPVLSAPLAARDHFRAPRLFGAVPLQPLLDVGHQLGDVDGDGDLDRFETSAGSIRLSLNDGDGDLLAPVQMSVPSIAAISRAVLADLDGDGDLDCVARGGETPASGVLVVALWSAPTGPFVESGTAPLAPQTHPEYTYLAAGDLDGDGDDEVVSVLTEASGVWTLTPWDWDGAQLVPGPSQSFGSFLNTFGVPLICGDLTGDGRADVVVAALEASQSKALVFTSNAGQLLAPVATGLGAFVSTELHLGDREGDGDLDVLSASAGPQGFGSALQWLRNDGSGSLQLTPASFFGELDGLVVATGDWDGDGDSDAVGPRGMFENLGGSFAVAASVPTLNAPVAVADASGDGLADYLAAGRLMVGDGTFDLGPDAFLDHVDRAFDLDGDGDLDLLAPGFDQAVYAGDLALLENDASAEFAPADPSFPGLAPNEQFTAAVGPADFDGDGRLEFVCNVGATPHPFIPPAFVRRVLLRQTAPGTWTEDPAATSTVPLPLVAQEEGLLDVDGDGRLDLLQALLGAFQLPTIYWSAGDGAGGFGPIQAIADAYLQEVVDVDGDGLADLVTRGTNGTPSALFSLLRNQGGGRFASELLISATTVDLVDLDGDGDPDLVARRIETGGADLLVGRLNQGGSFGAEQLLATGAACPSTSFGSEYYAADVDGDGTLDLLNPSVASVDGTLGVYRGIPTASPLGFEPQRCFAVPYTRLVADLDADGDVDLAGQHLYLGRTVQGATAPLTEQYGSGATGTGGWTPLLGYDGVPVVGETVTTRLVNGTGGAPAFYFYGTSAALLADFPAPGLTVLIGDFFPPIVQVLSGSLGAPGAGQFQFPFSVPPSFAGFELFKQVLVVDPAGPGGLTLSNALRVRYGQ</sequence>
<name>A0A518BNZ6_9BACT</name>
<reference evidence="3 4" key="1">
    <citation type="submission" date="2019-02" db="EMBL/GenBank/DDBJ databases">
        <title>Deep-cultivation of Planctomycetes and their phenomic and genomic characterization uncovers novel biology.</title>
        <authorList>
            <person name="Wiegand S."/>
            <person name="Jogler M."/>
            <person name="Boedeker C."/>
            <person name="Pinto D."/>
            <person name="Vollmers J."/>
            <person name="Rivas-Marin E."/>
            <person name="Kohn T."/>
            <person name="Peeters S.H."/>
            <person name="Heuer A."/>
            <person name="Rast P."/>
            <person name="Oberbeckmann S."/>
            <person name="Bunk B."/>
            <person name="Jeske O."/>
            <person name="Meyerdierks A."/>
            <person name="Storesund J.E."/>
            <person name="Kallscheuer N."/>
            <person name="Luecker S."/>
            <person name="Lage O.M."/>
            <person name="Pohl T."/>
            <person name="Merkel B.J."/>
            <person name="Hornburger P."/>
            <person name="Mueller R.-W."/>
            <person name="Bruemmer F."/>
            <person name="Labrenz M."/>
            <person name="Spormann A.M."/>
            <person name="Op den Camp H."/>
            <person name="Overmann J."/>
            <person name="Amann R."/>
            <person name="Jetten M.S.M."/>
            <person name="Mascher T."/>
            <person name="Medema M.H."/>
            <person name="Devos D.P."/>
            <person name="Kaster A.-K."/>
            <person name="Ovreas L."/>
            <person name="Rohde M."/>
            <person name="Galperin M.Y."/>
            <person name="Jogler C."/>
        </authorList>
    </citation>
    <scope>NUCLEOTIDE SEQUENCE [LARGE SCALE GENOMIC DNA]</scope>
    <source>
        <strain evidence="3 4">Pla133</strain>
    </source>
</reference>
<accession>A0A518BNZ6</accession>
<dbReference type="PANTHER" id="PTHR46580">
    <property type="entry name" value="SENSOR KINASE-RELATED"/>
    <property type="match status" value="1"/>
</dbReference>
<feature type="chain" id="PRO_5022009026" evidence="2">
    <location>
        <begin position="21"/>
        <end position="879"/>
    </location>
</feature>
<evidence type="ECO:0000313" key="3">
    <source>
        <dbReference type="EMBL" id="QDU68699.1"/>
    </source>
</evidence>
<evidence type="ECO:0000256" key="1">
    <source>
        <dbReference type="ARBA" id="ARBA00022729"/>
    </source>
</evidence>
<gene>
    <name evidence="3" type="ORF">Pla133_38020</name>
</gene>
<proteinExistence type="predicted"/>
<feature type="signal peptide" evidence="2">
    <location>
        <begin position="1"/>
        <end position="20"/>
    </location>
</feature>
<dbReference type="SUPFAM" id="SSF69318">
    <property type="entry name" value="Integrin alpha N-terminal domain"/>
    <property type="match status" value="2"/>
</dbReference>
<evidence type="ECO:0000313" key="4">
    <source>
        <dbReference type="Proteomes" id="UP000316921"/>
    </source>
</evidence>
<keyword evidence="1 2" id="KW-0732">Signal</keyword>
<dbReference type="EMBL" id="CP036287">
    <property type="protein sequence ID" value="QDU68699.1"/>
    <property type="molecule type" value="Genomic_DNA"/>
</dbReference>
<dbReference type="Gene3D" id="2.130.10.130">
    <property type="entry name" value="Integrin alpha, N-terminal"/>
    <property type="match status" value="1"/>
</dbReference>
<organism evidence="3 4">
    <name type="scientific">Engelhardtia mirabilis</name>
    <dbReference type="NCBI Taxonomy" id="2528011"/>
    <lineage>
        <taxon>Bacteria</taxon>
        <taxon>Pseudomonadati</taxon>
        <taxon>Planctomycetota</taxon>
        <taxon>Planctomycetia</taxon>
        <taxon>Planctomycetia incertae sedis</taxon>
        <taxon>Engelhardtia</taxon>
    </lineage>
</organism>
<dbReference type="KEGG" id="pbap:Pla133_38020"/>
<dbReference type="AlphaFoldDB" id="A0A518BNZ6"/>
<protein>
    <submittedName>
        <fullName evidence="3">FG-GAP repeat protein</fullName>
    </submittedName>
</protein>